<feature type="transmembrane region" description="Helical" evidence="1">
    <location>
        <begin position="12"/>
        <end position="29"/>
    </location>
</feature>
<evidence type="ECO:0000256" key="1">
    <source>
        <dbReference type="SAM" id="Phobius"/>
    </source>
</evidence>
<evidence type="ECO:0000313" key="2">
    <source>
        <dbReference type="EMBL" id="RKF22141.1"/>
    </source>
</evidence>
<gene>
    <name evidence="2" type="ORF">DBZ36_00405</name>
</gene>
<accession>A0A420ENA9</accession>
<reference evidence="2 3" key="1">
    <citation type="submission" date="2018-09" db="EMBL/GenBank/DDBJ databases">
        <authorList>
            <person name="Wang Z."/>
        </authorList>
    </citation>
    <scope>NUCLEOTIDE SEQUENCE [LARGE SCALE GENOMIC DNA]</scope>
    <source>
        <strain evidence="2 3">ALS 81</strain>
    </source>
</reference>
<name>A0A420ENA9_9ALTE</name>
<keyword evidence="1" id="KW-0812">Transmembrane</keyword>
<keyword evidence="3" id="KW-1185">Reference proteome</keyword>
<dbReference type="AlphaFoldDB" id="A0A420ENA9"/>
<organism evidence="2 3">
    <name type="scientific">Alginatibacterium sediminis</name>
    <dbReference type="NCBI Taxonomy" id="2164068"/>
    <lineage>
        <taxon>Bacteria</taxon>
        <taxon>Pseudomonadati</taxon>
        <taxon>Pseudomonadota</taxon>
        <taxon>Gammaproteobacteria</taxon>
        <taxon>Alteromonadales</taxon>
        <taxon>Alteromonadaceae</taxon>
        <taxon>Alginatibacterium</taxon>
    </lineage>
</organism>
<protein>
    <recommendedName>
        <fullName evidence="4">DUF4340 domain-containing protein</fullName>
    </recommendedName>
</protein>
<keyword evidence="1" id="KW-0472">Membrane</keyword>
<dbReference type="EMBL" id="RAQO01000001">
    <property type="protein sequence ID" value="RKF22141.1"/>
    <property type="molecule type" value="Genomic_DNA"/>
</dbReference>
<evidence type="ECO:0000313" key="3">
    <source>
        <dbReference type="Proteomes" id="UP000286482"/>
    </source>
</evidence>
<comment type="caution">
    <text evidence="2">The sequence shown here is derived from an EMBL/GenBank/DDBJ whole genome shotgun (WGS) entry which is preliminary data.</text>
</comment>
<keyword evidence="1" id="KW-1133">Transmembrane helix</keyword>
<proteinExistence type="predicted"/>
<evidence type="ECO:0008006" key="4">
    <source>
        <dbReference type="Google" id="ProtNLM"/>
    </source>
</evidence>
<dbReference type="Proteomes" id="UP000286482">
    <property type="component" value="Unassembled WGS sequence"/>
</dbReference>
<sequence length="152" mass="17674">MPRLSRRAWNNVIIFAVGGMILIFQLMEYRQSESEELPQSNYYSLLPSEATILQLNLPQLRIERAGVDWKSEPQLEPNKLVQIIDAWMHIQLPVWNGSINGSSQATKVQIYIAGSREPIQLSLFQSEDRYVIRNWQGQILELDLDSYHTLFQ</sequence>